<comment type="caution">
    <text evidence="1">The sequence shown here is derived from an EMBL/GenBank/DDBJ whole genome shotgun (WGS) entry which is preliminary data.</text>
</comment>
<name>A0A561R2D6_9HYPH</name>
<protein>
    <submittedName>
        <fullName evidence="1">Uncharacterized protein</fullName>
    </submittedName>
</protein>
<evidence type="ECO:0000313" key="1">
    <source>
        <dbReference type="EMBL" id="TWF56764.1"/>
    </source>
</evidence>
<reference evidence="1 2" key="1">
    <citation type="submission" date="2019-06" db="EMBL/GenBank/DDBJ databases">
        <title>Sorghum-associated microbial communities from plants grown in Nebraska, USA.</title>
        <authorList>
            <person name="Schachtman D."/>
        </authorList>
    </citation>
    <scope>NUCLEOTIDE SEQUENCE [LARGE SCALE GENOMIC DNA]</scope>
    <source>
        <strain evidence="1 2">1225</strain>
    </source>
</reference>
<organism evidence="1 2">
    <name type="scientific">Neorhizobium alkalisoli</name>
    <dbReference type="NCBI Taxonomy" id="528178"/>
    <lineage>
        <taxon>Bacteria</taxon>
        <taxon>Pseudomonadati</taxon>
        <taxon>Pseudomonadota</taxon>
        <taxon>Alphaproteobacteria</taxon>
        <taxon>Hyphomicrobiales</taxon>
        <taxon>Rhizobiaceae</taxon>
        <taxon>Rhizobium/Agrobacterium group</taxon>
        <taxon>Neorhizobium</taxon>
    </lineage>
</organism>
<sequence>MAKGAYYFECMSKNIHKGDVHNIIKKAGENQSNPEVYDPNLYIYEEASTKRVIAKGPGDMAINPLEFAGSQLGFKGLSVMWVAGKVAAATSSDGPADRSFGPLEPTMGNLLGATSYGVAIQMTDATVTALSNGNYLLYGFKGVQANMGGGRPLVWFKSADYGTETDVSWEIQYQAYTSRSEIIPNGQIKGLTPYNINLGQKLKVQTPQGSGNVVEGDPGNISILNLTTDQMTCGISEVVEGTAQPLCAFPLYGNGLDAMVPIQKVLLTFSTKVVNTGTVIEQAYSQSILIDLTSSTHRAVSFDINKGWSWGGYSWAQKVEADSNVVPLLIDAA</sequence>
<dbReference type="AlphaFoldDB" id="A0A561R2D6"/>
<gene>
    <name evidence="1" type="ORF">FHW37_102403</name>
</gene>
<dbReference type="EMBL" id="VIWP01000002">
    <property type="protein sequence ID" value="TWF56764.1"/>
    <property type="molecule type" value="Genomic_DNA"/>
</dbReference>
<dbReference type="Proteomes" id="UP000320653">
    <property type="component" value="Unassembled WGS sequence"/>
</dbReference>
<evidence type="ECO:0000313" key="2">
    <source>
        <dbReference type="Proteomes" id="UP000320653"/>
    </source>
</evidence>
<proteinExistence type="predicted"/>
<keyword evidence="2" id="KW-1185">Reference proteome</keyword>
<accession>A0A561R2D6</accession>